<comment type="caution">
    <text evidence="4">The sequence shown here is derived from an EMBL/GenBank/DDBJ whole genome shotgun (WGS) entry which is preliminary data.</text>
</comment>
<evidence type="ECO:0008006" key="6">
    <source>
        <dbReference type="Google" id="ProtNLM"/>
    </source>
</evidence>
<evidence type="ECO:0000256" key="2">
    <source>
        <dbReference type="SAM" id="MobiDB-lite"/>
    </source>
</evidence>
<feature type="region of interest" description="Disordered" evidence="2">
    <location>
        <begin position="258"/>
        <end position="285"/>
    </location>
</feature>
<name>A0AAV4TST5_CAEEX</name>
<evidence type="ECO:0000256" key="1">
    <source>
        <dbReference type="ARBA" id="ARBA00005964"/>
    </source>
</evidence>
<keyword evidence="3" id="KW-0472">Membrane</keyword>
<feature type="compositionally biased region" description="Basic and acidic residues" evidence="2">
    <location>
        <begin position="275"/>
        <end position="285"/>
    </location>
</feature>
<keyword evidence="3" id="KW-1133">Transmembrane helix</keyword>
<dbReference type="Proteomes" id="UP001054945">
    <property type="component" value="Unassembled WGS sequence"/>
</dbReference>
<dbReference type="InterPro" id="IPR029058">
    <property type="entry name" value="AB_hydrolase_fold"/>
</dbReference>
<proteinExistence type="inferred from homology"/>
<gene>
    <name evidence="4" type="primary">AVEN_243714_1</name>
    <name evidence="4" type="ORF">CEXT_25701</name>
</gene>
<protein>
    <recommendedName>
        <fullName evidence="6">Neuroligin</fullName>
    </recommendedName>
</protein>
<keyword evidence="3" id="KW-0812">Transmembrane</keyword>
<keyword evidence="5" id="KW-1185">Reference proteome</keyword>
<comment type="similarity">
    <text evidence="1">Belongs to the type-B carboxylesterase/lipase family.</text>
</comment>
<feature type="transmembrane region" description="Helical" evidence="3">
    <location>
        <begin position="195"/>
        <end position="219"/>
    </location>
</feature>
<dbReference type="Gene3D" id="3.40.50.1820">
    <property type="entry name" value="alpha/beta hydrolase"/>
    <property type="match status" value="1"/>
</dbReference>
<dbReference type="AlphaFoldDB" id="A0AAV4TST5"/>
<dbReference type="InterPro" id="IPR051093">
    <property type="entry name" value="Neuroligin/BSAL"/>
</dbReference>
<evidence type="ECO:0000256" key="3">
    <source>
        <dbReference type="SAM" id="Phobius"/>
    </source>
</evidence>
<accession>A0AAV4TST5</accession>
<sequence>MASKSLQFTMHKAISESPKSALQRDPNITPNQELERSTTDKSKARFEKLSWIPYETVHQKFLLIGLKPKIRDHYRAHRLSFWLNLIPQLHRPGTASVIPQHHLLDDHNNPLTYDGIVRPFADDDDVSAAVFGPLVSGPEQQILSTMDPDFLKNVTALATSSGVVSTKSPTGNNQTNTTAIQTKTMMVEDNAYTTALTITVSVGSSLLLLNVLIFLVFTTKGIRTGGKRRRCKTGNTKFRSKSGVLVFWCSGTQEGNAYGTDAEEPVDEESFQHQTHGDSDKDSTIDREKYNLWEFEVRHGNECESIVMPGQSKPSAASGSSALAICPPTLPPDYTHHHHQIIHPTQQGVRMLPPKVPPKPVIVPPAATDSTLPEAQPLLPHCGILKQTQAPPKTQEMAV</sequence>
<feature type="region of interest" description="Disordered" evidence="2">
    <location>
        <begin position="1"/>
        <end position="41"/>
    </location>
</feature>
<dbReference type="PANTHER" id="PTHR43903">
    <property type="entry name" value="NEUROLIGIN"/>
    <property type="match status" value="1"/>
</dbReference>
<dbReference type="EMBL" id="BPLR01011770">
    <property type="protein sequence ID" value="GIY48884.1"/>
    <property type="molecule type" value="Genomic_DNA"/>
</dbReference>
<evidence type="ECO:0000313" key="5">
    <source>
        <dbReference type="Proteomes" id="UP001054945"/>
    </source>
</evidence>
<organism evidence="4 5">
    <name type="scientific">Caerostris extrusa</name>
    <name type="common">Bark spider</name>
    <name type="synonym">Caerostris bankana</name>
    <dbReference type="NCBI Taxonomy" id="172846"/>
    <lineage>
        <taxon>Eukaryota</taxon>
        <taxon>Metazoa</taxon>
        <taxon>Ecdysozoa</taxon>
        <taxon>Arthropoda</taxon>
        <taxon>Chelicerata</taxon>
        <taxon>Arachnida</taxon>
        <taxon>Araneae</taxon>
        <taxon>Araneomorphae</taxon>
        <taxon>Entelegynae</taxon>
        <taxon>Araneoidea</taxon>
        <taxon>Araneidae</taxon>
        <taxon>Caerostris</taxon>
    </lineage>
</organism>
<evidence type="ECO:0000313" key="4">
    <source>
        <dbReference type="EMBL" id="GIY48884.1"/>
    </source>
</evidence>
<reference evidence="4 5" key="1">
    <citation type="submission" date="2021-06" db="EMBL/GenBank/DDBJ databases">
        <title>Caerostris extrusa draft genome.</title>
        <authorList>
            <person name="Kono N."/>
            <person name="Arakawa K."/>
        </authorList>
    </citation>
    <scope>NUCLEOTIDE SEQUENCE [LARGE SCALE GENOMIC DNA]</scope>
</reference>